<dbReference type="InterPro" id="IPR038255">
    <property type="entry name" value="PBS_linker_sf"/>
</dbReference>
<evidence type="ECO:0000256" key="6">
    <source>
        <dbReference type="PROSITE-ProRule" id="PRU00775"/>
    </source>
</evidence>
<dbReference type="GO" id="GO:0030089">
    <property type="term" value="C:phycobilisome"/>
    <property type="evidence" value="ECO:0007669"/>
    <property type="project" value="UniProtKB-UniRule"/>
</dbReference>
<keyword evidence="5" id="KW-0472">Membrane</keyword>
<proteinExistence type="inferred from homology"/>
<evidence type="ECO:0000256" key="3">
    <source>
        <dbReference type="ARBA" id="ARBA00022738"/>
    </source>
</evidence>
<sequence>MNADRPITLSRSSSPEERQVALKQIYAQVLERQPYNFERKLLAKSEKEFLSGKLGVRHFLHALACSQVYQDNFYFNCSNLKFIELCFKHFLGRAVLDHAEIKVFTDILTKRGYDVVISEILGSEEYRKAFGGFTVPHARTLKFYPSTQNFLQSEIIKHEHVGQHGRIVPTLYWHQLGLDCTGGVCRHPEVDGDYRIVEDSTKANAKPDTVADEIEELLKLLQEDDAKRALHNLSDNQRSLLRNLVGK</sequence>
<dbReference type="PANTHER" id="PTHR34011">
    <property type="entry name" value="PHYCOBILISOME 32.1 KDA LINKER POLYPEPTIDE, PHYCOCYANIN-ASSOCIATED, ROD 2-RELATED"/>
    <property type="match status" value="1"/>
</dbReference>
<keyword evidence="9" id="KW-1185">Reference proteome</keyword>
<name>A0AAW9PQZ9_9CYAN</name>
<dbReference type="GO" id="GO:0012505">
    <property type="term" value="C:endomembrane system"/>
    <property type="evidence" value="ECO:0007669"/>
    <property type="project" value="UniProtKB-SubCell"/>
</dbReference>
<keyword evidence="2" id="KW-0042">Antenna complex</keyword>
<reference evidence="8" key="1">
    <citation type="submission" date="2024-01" db="EMBL/GenBank/DDBJ databases">
        <title>Bank of Algae and Cyanobacteria of the Azores (BACA) strain genomes.</title>
        <authorList>
            <person name="Luz R."/>
            <person name="Cordeiro R."/>
            <person name="Fonseca A."/>
            <person name="Goncalves V."/>
        </authorList>
    </citation>
    <scope>NUCLEOTIDE SEQUENCE</scope>
    <source>
        <strain evidence="8">BACA0141</strain>
    </source>
</reference>
<dbReference type="PROSITE" id="PS51445">
    <property type="entry name" value="PBS_LINKER"/>
    <property type="match status" value="1"/>
</dbReference>
<dbReference type="RefSeq" id="WP_330482609.1">
    <property type="nucleotide sequence ID" value="NZ_JAZBJZ010000014.1"/>
</dbReference>
<comment type="caution">
    <text evidence="8">The sequence shown here is derived from an EMBL/GenBank/DDBJ whole genome shotgun (WGS) entry which is preliminary data.</text>
</comment>
<dbReference type="Proteomes" id="UP001333818">
    <property type="component" value="Unassembled WGS sequence"/>
</dbReference>
<evidence type="ECO:0000313" key="8">
    <source>
        <dbReference type="EMBL" id="MEE3716182.1"/>
    </source>
</evidence>
<evidence type="ECO:0000256" key="1">
    <source>
        <dbReference type="ARBA" id="ARBA00004308"/>
    </source>
</evidence>
<dbReference type="EMBL" id="JAZBJZ010000014">
    <property type="protein sequence ID" value="MEE3716182.1"/>
    <property type="molecule type" value="Genomic_DNA"/>
</dbReference>
<evidence type="ECO:0000256" key="5">
    <source>
        <dbReference type="ARBA" id="ARBA00023136"/>
    </source>
</evidence>
<accession>A0AAW9PQZ9</accession>
<keyword evidence="3 6" id="KW-0605">Phycobilisome</keyword>
<organism evidence="8 9">
    <name type="scientific">Tumidithrix elongata BACA0141</name>
    <dbReference type="NCBI Taxonomy" id="2716417"/>
    <lineage>
        <taxon>Bacteria</taxon>
        <taxon>Bacillati</taxon>
        <taxon>Cyanobacteriota</taxon>
        <taxon>Cyanophyceae</taxon>
        <taxon>Pseudanabaenales</taxon>
        <taxon>Pseudanabaenaceae</taxon>
        <taxon>Tumidithrix</taxon>
        <taxon>Tumidithrix elongata</taxon>
    </lineage>
</organism>
<dbReference type="Pfam" id="PF00427">
    <property type="entry name" value="PBS_linker_poly"/>
    <property type="match status" value="1"/>
</dbReference>
<comment type="similarity">
    <text evidence="6">Belongs to the phycobilisome linker protein family.</text>
</comment>
<feature type="domain" description="PBS-linker" evidence="7">
    <location>
        <begin position="1"/>
        <end position="168"/>
    </location>
</feature>
<evidence type="ECO:0000256" key="4">
    <source>
        <dbReference type="ARBA" id="ARBA00023078"/>
    </source>
</evidence>
<gene>
    <name evidence="8" type="ORF">V2H45_05415</name>
</gene>
<dbReference type="InterPro" id="IPR001297">
    <property type="entry name" value="PBS_linker_dom"/>
</dbReference>
<comment type="subcellular location">
    <subcellularLocation>
        <location evidence="1">Endomembrane system</location>
    </subcellularLocation>
</comment>
<protein>
    <submittedName>
        <fullName evidence="8">Phycobilisome rod-core linker polypeptide</fullName>
    </submittedName>
</protein>
<evidence type="ECO:0000256" key="2">
    <source>
        <dbReference type="ARBA" id="ARBA00022549"/>
    </source>
</evidence>
<evidence type="ECO:0000313" key="9">
    <source>
        <dbReference type="Proteomes" id="UP001333818"/>
    </source>
</evidence>
<dbReference type="GO" id="GO:0015979">
    <property type="term" value="P:photosynthesis"/>
    <property type="evidence" value="ECO:0007669"/>
    <property type="project" value="InterPro"/>
</dbReference>
<dbReference type="AlphaFoldDB" id="A0AAW9PQZ9"/>
<evidence type="ECO:0000259" key="7">
    <source>
        <dbReference type="PROSITE" id="PS51445"/>
    </source>
</evidence>
<dbReference type="Gene3D" id="1.10.3130.20">
    <property type="entry name" value="Phycobilisome linker domain"/>
    <property type="match status" value="1"/>
</dbReference>
<keyword evidence="4" id="KW-0793">Thylakoid</keyword>